<dbReference type="VEuPathDB" id="TriTrypDB:LpyrH10_01_3160"/>
<dbReference type="EMBL" id="LGTL01000001">
    <property type="protein sequence ID" value="KPA86044.1"/>
    <property type="molecule type" value="Genomic_DNA"/>
</dbReference>
<protein>
    <submittedName>
        <fullName evidence="2">Uncharacterized protein</fullName>
    </submittedName>
</protein>
<feature type="region of interest" description="Disordered" evidence="1">
    <location>
        <begin position="324"/>
        <end position="373"/>
    </location>
</feature>
<feature type="region of interest" description="Disordered" evidence="1">
    <location>
        <begin position="1"/>
        <end position="80"/>
    </location>
</feature>
<accession>A0A0N0VHW9</accession>
<evidence type="ECO:0000313" key="3">
    <source>
        <dbReference type="Proteomes" id="UP000037923"/>
    </source>
</evidence>
<gene>
    <name evidence="2" type="ORF">ABB37_00316</name>
</gene>
<feature type="region of interest" description="Disordered" evidence="1">
    <location>
        <begin position="150"/>
        <end position="181"/>
    </location>
</feature>
<reference evidence="2 3" key="1">
    <citation type="submission" date="2015-07" db="EMBL/GenBank/DDBJ databases">
        <title>High-quality genome of monoxenous trypanosomatid Leptomonas pyrrhocoris.</title>
        <authorList>
            <person name="Flegontov P."/>
            <person name="Butenko A."/>
            <person name="Firsov S."/>
            <person name="Vlcek C."/>
            <person name="Logacheva M.D."/>
            <person name="Field M."/>
            <person name="Filatov D."/>
            <person name="Flegontova O."/>
            <person name="Gerasimov E."/>
            <person name="Jackson A.P."/>
            <person name="Kelly S."/>
            <person name="Opperdoes F."/>
            <person name="O'Reilly A."/>
            <person name="Votypka J."/>
            <person name="Yurchenko V."/>
            <person name="Lukes J."/>
        </authorList>
    </citation>
    <scope>NUCLEOTIDE SEQUENCE [LARGE SCALE GENOMIC DNA]</scope>
    <source>
        <strain evidence="2">H10</strain>
    </source>
</reference>
<sequence>MSDAPFETANSGNDELERPKTDVLETGGGSSSGHQSKKMGAIRNFFKHSPSNADGITPRSEGASARAAGGGGSSHHATVSRDDDFEDHMLGSAYKCTDICKACGFPRGSSVCCPVTHLHHGTDEATTSAKRHHGRTFSGGRNLMARIRDKLPLTPGRRSNRHGSNDGGGEERHTPQTEEGQAMSVTAYPGPDAAEEVPLSLEHTMSPLNPQLDGAGGDANLDAYVSGDSPVEAVPEEETQYYCYTDENGDTFYYTQELRESMHDAVYALPQRARVEGDGDAGDEAADATGAAVAAADLPPGTCVYQYIDENGETVNCLCTPQAGGDPPAADQQEGDAQGGATPTTSAVAHAGSDPGNSSETDDPSASRKKSTHSFFSAVQNVFKPHRGTHAHSQSHEDPLNMADASTPVRTPSGGATLEGTTTDLATAMPGCVEAHEYDADVVAFMELLDDSEKKRFIKERKNLIKDLSASEKKDRDAIMKNRQDGMAAFRRDKLAAAFSIRKDERTIKSGQKRGEPL</sequence>
<evidence type="ECO:0000256" key="1">
    <source>
        <dbReference type="SAM" id="MobiDB-lite"/>
    </source>
</evidence>
<dbReference type="AlphaFoldDB" id="A0A0N0VHW9"/>
<dbReference type="RefSeq" id="XP_015664483.1">
    <property type="nucleotide sequence ID" value="XM_015796475.1"/>
</dbReference>
<dbReference type="RefSeq" id="XP_015664484.1">
    <property type="nucleotide sequence ID" value="XM_015796476.1"/>
</dbReference>
<name>A0A0N0VHW9_LEPPY</name>
<comment type="caution">
    <text evidence="2">The sequence shown here is derived from an EMBL/GenBank/DDBJ whole genome shotgun (WGS) entry which is preliminary data.</text>
</comment>
<dbReference type="EMBL" id="LGTL01000001">
    <property type="protein sequence ID" value="KPA86045.1"/>
    <property type="molecule type" value="Genomic_DNA"/>
</dbReference>
<proteinExistence type="predicted"/>
<dbReference type="GeneID" id="26900614"/>
<dbReference type="OrthoDB" id="273129at2759"/>
<organism evidence="2 3">
    <name type="scientific">Leptomonas pyrrhocoris</name>
    <name type="common">Firebug parasite</name>
    <dbReference type="NCBI Taxonomy" id="157538"/>
    <lineage>
        <taxon>Eukaryota</taxon>
        <taxon>Discoba</taxon>
        <taxon>Euglenozoa</taxon>
        <taxon>Kinetoplastea</taxon>
        <taxon>Metakinetoplastina</taxon>
        <taxon>Trypanosomatida</taxon>
        <taxon>Trypanosomatidae</taxon>
        <taxon>Leishmaniinae</taxon>
        <taxon>Leptomonas</taxon>
    </lineage>
</organism>
<evidence type="ECO:0000313" key="2">
    <source>
        <dbReference type="EMBL" id="KPA86044.1"/>
    </source>
</evidence>
<dbReference type="Proteomes" id="UP000037923">
    <property type="component" value="Unassembled WGS sequence"/>
</dbReference>
<dbReference type="OMA" id="VQYYCYT"/>
<keyword evidence="3" id="KW-1185">Reference proteome</keyword>